<sequence length="362" mass="38982">MAPLTILSVDISARLSHLPRDGDDEDVQNPNTNLDSRSSSGPNSNSNSNSSPGQGPSGFKFPCCIIEDNDPRANYSGVWTLDGTQFSTQHITTDPRSSVSLNFTGAGVAVFGVIPLSNDTFGPPTALYYLDGVLMPQTTLPFATNDIPNQPLFSTTTVLDVREHSLVIQITGAPTPYTIQRFFVPANDSTAKDMIGHIPSTSNDTLTPDTTSATATATGTKATTTASGQMPTSTPSGKTANLERTVRVLSGMLGALVFLILVIIMLCVIYKCRSRRKASNEEKETKDGSRRETMFSTWLTSTESILRNDSIFRSPPRTPRSLYSRRSEPRSGRSASVGRMSMIDSSQAPPLPPKPSILIMSP</sequence>
<gene>
    <name evidence="3" type="ORF">D9619_007820</name>
</gene>
<keyword evidence="2" id="KW-0472">Membrane</keyword>
<feature type="region of interest" description="Disordered" evidence="1">
    <location>
        <begin position="17"/>
        <end position="62"/>
    </location>
</feature>
<name>A0A8H5AUH5_9AGAR</name>
<dbReference type="Gene3D" id="2.60.120.260">
    <property type="entry name" value="Galactose-binding domain-like"/>
    <property type="match status" value="1"/>
</dbReference>
<feature type="compositionally biased region" description="Polar residues" evidence="1">
    <location>
        <begin position="227"/>
        <end position="238"/>
    </location>
</feature>
<accession>A0A8H5AUH5</accession>
<reference evidence="3 4" key="1">
    <citation type="journal article" date="2020" name="ISME J.">
        <title>Uncovering the hidden diversity of litter-decomposition mechanisms in mushroom-forming fungi.</title>
        <authorList>
            <person name="Floudas D."/>
            <person name="Bentzer J."/>
            <person name="Ahren D."/>
            <person name="Johansson T."/>
            <person name="Persson P."/>
            <person name="Tunlid A."/>
        </authorList>
    </citation>
    <scope>NUCLEOTIDE SEQUENCE [LARGE SCALE GENOMIC DNA]</scope>
    <source>
        <strain evidence="3 4">CBS 101986</strain>
    </source>
</reference>
<dbReference type="EMBL" id="JAACJJ010000057">
    <property type="protein sequence ID" value="KAF5311169.1"/>
    <property type="molecule type" value="Genomic_DNA"/>
</dbReference>
<keyword evidence="2" id="KW-1133">Transmembrane helix</keyword>
<feature type="region of interest" description="Disordered" evidence="1">
    <location>
        <begin position="198"/>
        <end position="238"/>
    </location>
</feature>
<dbReference type="Proteomes" id="UP000567179">
    <property type="component" value="Unassembled WGS sequence"/>
</dbReference>
<dbReference type="OrthoDB" id="3006363at2759"/>
<feature type="compositionally biased region" description="Low complexity" evidence="1">
    <location>
        <begin position="205"/>
        <end position="226"/>
    </location>
</feature>
<evidence type="ECO:0000313" key="4">
    <source>
        <dbReference type="Proteomes" id="UP000567179"/>
    </source>
</evidence>
<protein>
    <submittedName>
        <fullName evidence="3">Uncharacterized protein</fullName>
    </submittedName>
</protein>
<evidence type="ECO:0000313" key="3">
    <source>
        <dbReference type="EMBL" id="KAF5311169.1"/>
    </source>
</evidence>
<feature type="region of interest" description="Disordered" evidence="1">
    <location>
        <begin position="309"/>
        <end position="362"/>
    </location>
</feature>
<dbReference type="AlphaFoldDB" id="A0A8H5AUH5"/>
<proteinExistence type="predicted"/>
<feature type="transmembrane region" description="Helical" evidence="2">
    <location>
        <begin position="248"/>
        <end position="270"/>
    </location>
</feature>
<comment type="caution">
    <text evidence="3">The sequence shown here is derived from an EMBL/GenBank/DDBJ whole genome shotgun (WGS) entry which is preliminary data.</text>
</comment>
<keyword evidence="4" id="KW-1185">Reference proteome</keyword>
<evidence type="ECO:0000256" key="1">
    <source>
        <dbReference type="SAM" id="MobiDB-lite"/>
    </source>
</evidence>
<feature type="compositionally biased region" description="Low complexity" evidence="1">
    <location>
        <begin position="36"/>
        <end position="58"/>
    </location>
</feature>
<keyword evidence="2" id="KW-0812">Transmembrane</keyword>
<organism evidence="3 4">
    <name type="scientific">Psilocybe cf. subviscida</name>
    <dbReference type="NCBI Taxonomy" id="2480587"/>
    <lineage>
        <taxon>Eukaryota</taxon>
        <taxon>Fungi</taxon>
        <taxon>Dikarya</taxon>
        <taxon>Basidiomycota</taxon>
        <taxon>Agaricomycotina</taxon>
        <taxon>Agaricomycetes</taxon>
        <taxon>Agaricomycetidae</taxon>
        <taxon>Agaricales</taxon>
        <taxon>Agaricineae</taxon>
        <taxon>Strophariaceae</taxon>
        <taxon>Psilocybe</taxon>
    </lineage>
</organism>
<evidence type="ECO:0000256" key="2">
    <source>
        <dbReference type="SAM" id="Phobius"/>
    </source>
</evidence>